<accession>A0ABY7GSX2</accession>
<feature type="domain" description="Major facilitator superfamily (MFS) profile" evidence="8">
    <location>
        <begin position="4"/>
        <end position="389"/>
    </location>
</feature>
<dbReference type="Proteomes" id="UP001164459">
    <property type="component" value="Chromosome"/>
</dbReference>
<dbReference type="PANTHER" id="PTHR23514:SF3">
    <property type="entry name" value="BYPASS OF STOP CODON PROTEIN 6"/>
    <property type="match status" value="1"/>
</dbReference>
<protein>
    <submittedName>
        <fullName evidence="9">MFS transporter</fullName>
    </submittedName>
</protein>
<proteinExistence type="inferred from homology"/>
<dbReference type="RefSeq" id="WP_269032393.1">
    <property type="nucleotide sequence ID" value="NZ_CP114040.1"/>
</dbReference>
<dbReference type="InterPro" id="IPR011701">
    <property type="entry name" value="MFS"/>
</dbReference>
<evidence type="ECO:0000256" key="5">
    <source>
        <dbReference type="ARBA" id="ARBA00022989"/>
    </source>
</evidence>
<evidence type="ECO:0000313" key="9">
    <source>
        <dbReference type="EMBL" id="WAS90059.1"/>
    </source>
</evidence>
<feature type="transmembrane region" description="Helical" evidence="7">
    <location>
        <begin position="33"/>
        <end position="53"/>
    </location>
</feature>
<evidence type="ECO:0000256" key="4">
    <source>
        <dbReference type="ARBA" id="ARBA00022692"/>
    </source>
</evidence>
<evidence type="ECO:0000256" key="7">
    <source>
        <dbReference type="SAM" id="Phobius"/>
    </source>
</evidence>
<dbReference type="InterPro" id="IPR036259">
    <property type="entry name" value="MFS_trans_sf"/>
</dbReference>
<feature type="transmembrane region" description="Helical" evidence="7">
    <location>
        <begin position="211"/>
        <end position="232"/>
    </location>
</feature>
<feature type="transmembrane region" description="Helical" evidence="7">
    <location>
        <begin position="299"/>
        <end position="319"/>
    </location>
</feature>
<dbReference type="PROSITE" id="PS50850">
    <property type="entry name" value="MFS"/>
    <property type="match status" value="1"/>
</dbReference>
<feature type="transmembrane region" description="Helical" evidence="7">
    <location>
        <begin position="275"/>
        <end position="293"/>
    </location>
</feature>
<evidence type="ECO:0000256" key="6">
    <source>
        <dbReference type="ARBA" id="ARBA00023136"/>
    </source>
</evidence>
<organism evidence="9 10">
    <name type="scientific">Nannocystis punicea</name>
    <dbReference type="NCBI Taxonomy" id="2995304"/>
    <lineage>
        <taxon>Bacteria</taxon>
        <taxon>Pseudomonadati</taxon>
        <taxon>Myxococcota</taxon>
        <taxon>Polyangia</taxon>
        <taxon>Nannocystales</taxon>
        <taxon>Nannocystaceae</taxon>
        <taxon>Nannocystis</taxon>
    </lineage>
</organism>
<dbReference type="InterPro" id="IPR020846">
    <property type="entry name" value="MFS_dom"/>
</dbReference>
<evidence type="ECO:0000259" key="8">
    <source>
        <dbReference type="PROSITE" id="PS50850"/>
    </source>
</evidence>
<keyword evidence="3" id="KW-0813">Transport</keyword>
<feature type="transmembrane region" description="Helical" evidence="7">
    <location>
        <begin position="127"/>
        <end position="148"/>
    </location>
</feature>
<name>A0ABY7GSX2_9BACT</name>
<dbReference type="SUPFAM" id="SSF103473">
    <property type="entry name" value="MFS general substrate transporter"/>
    <property type="match status" value="1"/>
</dbReference>
<reference evidence="9" key="1">
    <citation type="submission" date="2022-11" db="EMBL/GenBank/DDBJ databases">
        <title>Minimal conservation of predation-associated metabolite biosynthetic gene clusters underscores biosynthetic potential of Myxococcota including descriptions for ten novel species: Archangium lansinium sp. nov., Myxococcus landrumus sp. nov., Nannocystis bai.</title>
        <authorList>
            <person name="Ahearne A."/>
            <person name="Stevens C."/>
            <person name="Dowd S."/>
        </authorList>
    </citation>
    <scope>NUCLEOTIDE SEQUENCE</scope>
    <source>
        <strain evidence="9">Fl3</strain>
    </source>
</reference>
<dbReference type="Gene3D" id="1.20.1250.20">
    <property type="entry name" value="MFS general substrate transporter like domains"/>
    <property type="match status" value="2"/>
</dbReference>
<feature type="transmembrane region" description="Helical" evidence="7">
    <location>
        <begin position="92"/>
        <end position="115"/>
    </location>
</feature>
<evidence type="ECO:0000256" key="1">
    <source>
        <dbReference type="ARBA" id="ARBA00004127"/>
    </source>
</evidence>
<dbReference type="EMBL" id="CP114040">
    <property type="protein sequence ID" value="WAS90059.1"/>
    <property type="molecule type" value="Genomic_DNA"/>
</dbReference>
<evidence type="ECO:0000256" key="3">
    <source>
        <dbReference type="ARBA" id="ARBA00022448"/>
    </source>
</evidence>
<dbReference type="Pfam" id="PF07690">
    <property type="entry name" value="MFS_1"/>
    <property type="match status" value="1"/>
</dbReference>
<keyword evidence="4 7" id="KW-0812">Transmembrane</keyword>
<feature type="transmembrane region" description="Helical" evidence="7">
    <location>
        <begin position="252"/>
        <end position="268"/>
    </location>
</feature>
<feature type="transmembrane region" description="Helical" evidence="7">
    <location>
        <begin position="365"/>
        <end position="387"/>
    </location>
</feature>
<evidence type="ECO:0000313" key="10">
    <source>
        <dbReference type="Proteomes" id="UP001164459"/>
    </source>
</evidence>
<comment type="similarity">
    <text evidence="2">Belongs to the major facilitator superfamily.</text>
</comment>
<feature type="transmembrane region" description="Helical" evidence="7">
    <location>
        <begin position="331"/>
        <end position="353"/>
    </location>
</feature>
<gene>
    <name evidence="9" type="ORF">O0S08_28020</name>
</gene>
<feature type="transmembrane region" description="Helical" evidence="7">
    <location>
        <begin position="65"/>
        <end position="86"/>
    </location>
</feature>
<keyword evidence="6 7" id="KW-0472">Membrane</keyword>
<feature type="transmembrane region" description="Helical" evidence="7">
    <location>
        <begin position="154"/>
        <end position="173"/>
    </location>
</feature>
<sequence>MTTLLVLAYLGFISLGLPDAVLGVAWPSLRAAFSLPQAALGAPLAALAVSYFLSGLAAGSLMRRVGIGALLAGSTAIVTLAVAGFASAPNLGVFLAAACIGGFGSGAIDAALNAYVAHNFGARHMTWLHAAYSLGAALGPALMTAVLAREAGWRTGYALLAGALGVLAVAFTLTRRRWDEGAAPTATDAATSAASAEEDAGPHVLRRPRMWLQLGFFFLYAGLEMSAGQWAFTVLTEARGLDEFQAGTWVSLYWASLLAGRIVLGFVVERVGPVLLVRLATALAVLGAIVFARPGLPPVVAFAGLALLGFALAPMYPVLMAETPRRMGSHAAHAVGFQVSAATAGLAAMPSLAGLLGQRLGLGAIPWFLVGSAVGLALLHETLVATVDRPGHPRSSPR</sequence>
<keyword evidence="10" id="KW-1185">Reference proteome</keyword>
<comment type="subcellular location">
    <subcellularLocation>
        <location evidence="1">Endomembrane system</location>
        <topology evidence="1">Multi-pass membrane protein</topology>
    </subcellularLocation>
</comment>
<evidence type="ECO:0000256" key="2">
    <source>
        <dbReference type="ARBA" id="ARBA00008335"/>
    </source>
</evidence>
<dbReference type="InterPro" id="IPR051788">
    <property type="entry name" value="MFS_Transporter"/>
</dbReference>
<keyword evidence="5 7" id="KW-1133">Transmembrane helix</keyword>
<dbReference type="PANTHER" id="PTHR23514">
    <property type="entry name" value="BYPASS OF STOP CODON PROTEIN 6"/>
    <property type="match status" value="1"/>
</dbReference>